<dbReference type="EMBL" id="DS471632">
    <property type="protein sequence ID" value="EDO28386.1"/>
    <property type="molecule type" value="Genomic_DNA"/>
</dbReference>
<evidence type="ECO:0000313" key="4">
    <source>
        <dbReference type="EMBL" id="EDO28386.1"/>
    </source>
</evidence>
<dbReference type="Pfam" id="PF16499">
    <property type="entry name" value="Melibiase_2"/>
    <property type="match status" value="1"/>
</dbReference>
<dbReference type="InParanoid" id="A7T6L9"/>
<evidence type="ECO:0008006" key="6">
    <source>
        <dbReference type="Google" id="ProtNLM"/>
    </source>
</evidence>
<reference evidence="4 5" key="1">
    <citation type="journal article" date="2007" name="Science">
        <title>Sea anemone genome reveals ancestral eumetazoan gene repertoire and genomic organization.</title>
        <authorList>
            <person name="Putnam N.H."/>
            <person name="Srivastava M."/>
            <person name="Hellsten U."/>
            <person name="Dirks B."/>
            <person name="Chapman J."/>
            <person name="Salamov A."/>
            <person name="Terry A."/>
            <person name="Shapiro H."/>
            <person name="Lindquist E."/>
            <person name="Kapitonov V.V."/>
            <person name="Jurka J."/>
            <person name="Genikhovich G."/>
            <person name="Grigoriev I.V."/>
            <person name="Lucas S.M."/>
            <person name="Steele R.E."/>
            <person name="Finnerty J.R."/>
            <person name="Technau U."/>
            <person name="Martindale M.Q."/>
            <person name="Rokhsar D.S."/>
        </authorList>
    </citation>
    <scope>NUCLEOTIDE SEQUENCE [LARGE SCALE GENOMIC DNA]</scope>
    <source>
        <strain evidence="5">CH2 X CH6</strain>
    </source>
</reference>
<dbReference type="OMA" id="KMEVCIF"/>
<keyword evidence="2" id="KW-0378">Hydrolase</keyword>
<dbReference type="PANTHER" id="PTHR11452">
    <property type="entry name" value="ALPHA-GALACTOSIDASE/ALPHA-N-ACETYLGALACTOSAMINIDASE"/>
    <property type="match status" value="1"/>
</dbReference>
<feature type="non-terminal residue" evidence="4">
    <location>
        <position position="1"/>
    </location>
</feature>
<evidence type="ECO:0000256" key="2">
    <source>
        <dbReference type="ARBA" id="ARBA00022801"/>
    </source>
</evidence>
<dbReference type="PANTHER" id="PTHR11452:SF83">
    <property type="entry name" value="ALPHA-GALACTOSIDASE"/>
    <property type="match status" value="1"/>
</dbReference>
<dbReference type="InterPro" id="IPR017853">
    <property type="entry name" value="GH"/>
</dbReference>
<sequence>AQTFAKWGVDYLKLDGCYSDPKTYDTGYPKVTTALNVTGRPIVFSCSWPAYQVGAGIKVNDASFDLFIL</sequence>
<dbReference type="Proteomes" id="UP000001593">
    <property type="component" value="Unassembled WGS sequence"/>
</dbReference>
<organism evidence="4 5">
    <name type="scientific">Nematostella vectensis</name>
    <name type="common">Starlet sea anemone</name>
    <dbReference type="NCBI Taxonomy" id="45351"/>
    <lineage>
        <taxon>Eukaryota</taxon>
        <taxon>Metazoa</taxon>
        <taxon>Cnidaria</taxon>
        <taxon>Anthozoa</taxon>
        <taxon>Hexacorallia</taxon>
        <taxon>Actiniaria</taxon>
        <taxon>Edwardsiidae</taxon>
        <taxon>Nematostella</taxon>
    </lineage>
</organism>
<dbReference type="AlphaFoldDB" id="A7T6L9"/>
<accession>A7T6L9</accession>
<dbReference type="GO" id="GO:0005975">
    <property type="term" value="P:carbohydrate metabolic process"/>
    <property type="evidence" value="ECO:0007669"/>
    <property type="project" value="InterPro"/>
</dbReference>
<dbReference type="eggNOG" id="KOG2366">
    <property type="taxonomic scope" value="Eukaryota"/>
</dbReference>
<dbReference type="PhylomeDB" id="A7T6L9"/>
<dbReference type="HOGENOM" id="CLU_2783250_0_0_1"/>
<dbReference type="STRING" id="45351.A7T6L9"/>
<evidence type="ECO:0000256" key="3">
    <source>
        <dbReference type="ARBA" id="ARBA00023295"/>
    </source>
</evidence>
<evidence type="ECO:0000256" key="1">
    <source>
        <dbReference type="ARBA" id="ARBA00009743"/>
    </source>
</evidence>
<dbReference type="SUPFAM" id="SSF51445">
    <property type="entry name" value="(Trans)glycosidases"/>
    <property type="match status" value="1"/>
</dbReference>
<dbReference type="InterPro" id="IPR002241">
    <property type="entry name" value="Glyco_hydro_27"/>
</dbReference>
<dbReference type="KEGG" id="nve:5498815"/>
<comment type="similarity">
    <text evidence="1">Belongs to the glycosyl hydrolase 27 family.</text>
</comment>
<evidence type="ECO:0000313" key="5">
    <source>
        <dbReference type="Proteomes" id="UP000001593"/>
    </source>
</evidence>
<dbReference type="GO" id="GO:0004553">
    <property type="term" value="F:hydrolase activity, hydrolyzing O-glycosyl compounds"/>
    <property type="evidence" value="ECO:0007669"/>
    <property type="project" value="InterPro"/>
</dbReference>
<dbReference type="Gene3D" id="3.20.20.70">
    <property type="entry name" value="Aldolase class I"/>
    <property type="match status" value="1"/>
</dbReference>
<protein>
    <recommendedName>
        <fullName evidence="6">Alpha-galactosidase</fullName>
    </recommendedName>
</protein>
<name>A7T6L9_NEMVE</name>
<proteinExistence type="inferred from homology"/>
<keyword evidence="3" id="KW-0326">Glycosidase</keyword>
<keyword evidence="5" id="KW-1185">Reference proteome</keyword>
<dbReference type="InterPro" id="IPR013785">
    <property type="entry name" value="Aldolase_TIM"/>
</dbReference>
<gene>
    <name evidence="4" type="ORF">NEMVEDRAFT_v1g147994</name>
</gene>